<feature type="transmembrane region" description="Helical" evidence="13">
    <location>
        <begin position="173"/>
        <end position="196"/>
    </location>
</feature>
<keyword evidence="5 14" id="KW-0645">Protease</keyword>
<evidence type="ECO:0000256" key="10">
    <source>
        <dbReference type="ARBA" id="ARBA00022989"/>
    </source>
</evidence>
<accession>A0A1H2Z058</accession>
<keyword evidence="6 13" id="KW-0812">Transmembrane</keyword>
<dbReference type="RefSeq" id="WP_074707035.1">
    <property type="nucleotide sequence ID" value="NZ_CAMEFB010000031.1"/>
</dbReference>
<dbReference type="GO" id="GO:0046872">
    <property type="term" value="F:metal ion binding"/>
    <property type="evidence" value="ECO:0007669"/>
    <property type="project" value="UniProtKB-KW"/>
</dbReference>
<comment type="cofactor">
    <cofactor evidence="1">
        <name>Zn(2+)</name>
        <dbReference type="ChEBI" id="CHEBI:29105"/>
    </cofactor>
</comment>
<dbReference type="GO" id="GO:0005886">
    <property type="term" value="C:plasma membrane"/>
    <property type="evidence" value="ECO:0007669"/>
    <property type="project" value="UniProtKB-SubCell"/>
</dbReference>
<keyword evidence="8" id="KW-0378">Hydrolase</keyword>
<feature type="transmembrane region" description="Helical" evidence="13">
    <location>
        <begin position="122"/>
        <end position="142"/>
    </location>
</feature>
<dbReference type="GO" id="GO:0008237">
    <property type="term" value="F:metallopeptidase activity"/>
    <property type="evidence" value="ECO:0007669"/>
    <property type="project" value="UniProtKB-KW"/>
</dbReference>
<gene>
    <name evidence="14" type="ORF">SAMN05216495_11313</name>
</gene>
<dbReference type="InterPro" id="IPR052348">
    <property type="entry name" value="Metallopeptidase_M50B"/>
</dbReference>
<feature type="transmembrane region" description="Helical" evidence="13">
    <location>
        <begin position="88"/>
        <end position="110"/>
    </location>
</feature>
<dbReference type="Proteomes" id="UP000182379">
    <property type="component" value="Unassembled WGS sequence"/>
</dbReference>
<comment type="caution">
    <text evidence="14">The sequence shown here is derived from an EMBL/GenBank/DDBJ whole genome shotgun (WGS) entry which is preliminary data.</text>
</comment>
<protein>
    <submittedName>
        <fullName evidence="14">Zn-dependent protease (Includes SpoIVFB)</fullName>
    </submittedName>
</protein>
<feature type="transmembrane region" description="Helical" evidence="13">
    <location>
        <begin position="49"/>
        <end position="68"/>
    </location>
</feature>
<evidence type="ECO:0000256" key="11">
    <source>
        <dbReference type="ARBA" id="ARBA00023049"/>
    </source>
</evidence>
<evidence type="ECO:0000256" key="12">
    <source>
        <dbReference type="ARBA" id="ARBA00023136"/>
    </source>
</evidence>
<comment type="subcellular location">
    <subcellularLocation>
        <location evidence="2">Cell membrane</location>
        <topology evidence="2">Multi-pass membrane protein</topology>
    </subcellularLocation>
</comment>
<reference evidence="14 15" key="1">
    <citation type="submission" date="2016-10" db="EMBL/GenBank/DDBJ databases">
        <authorList>
            <person name="Varghese N."/>
            <person name="Submissions S."/>
        </authorList>
    </citation>
    <scope>NUCLEOTIDE SEQUENCE [LARGE SCALE GENOMIC DNA]</scope>
    <source>
        <strain evidence="14 15">WCC6</strain>
    </source>
</reference>
<evidence type="ECO:0000313" key="15">
    <source>
        <dbReference type="Proteomes" id="UP000182379"/>
    </source>
</evidence>
<evidence type="ECO:0000256" key="7">
    <source>
        <dbReference type="ARBA" id="ARBA00022723"/>
    </source>
</evidence>
<keyword evidence="4" id="KW-1003">Cell membrane</keyword>
<dbReference type="EMBL" id="FNOP01000013">
    <property type="protein sequence ID" value="SDX10388.1"/>
    <property type="molecule type" value="Genomic_DNA"/>
</dbReference>
<dbReference type="GO" id="GO:0006508">
    <property type="term" value="P:proteolysis"/>
    <property type="evidence" value="ECO:0007669"/>
    <property type="project" value="UniProtKB-KW"/>
</dbReference>
<keyword evidence="10 13" id="KW-1133">Transmembrane helix</keyword>
<evidence type="ECO:0000256" key="1">
    <source>
        <dbReference type="ARBA" id="ARBA00001947"/>
    </source>
</evidence>
<evidence type="ECO:0000256" key="9">
    <source>
        <dbReference type="ARBA" id="ARBA00022833"/>
    </source>
</evidence>
<dbReference type="PANTHER" id="PTHR35864:SF1">
    <property type="entry name" value="ZINC METALLOPROTEASE YWHC-RELATED"/>
    <property type="match status" value="1"/>
</dbReference>
<comment type="similarity">
    <text evidence="3">Belongs to the peptidase M50B family.</text>
</comment>
<evidence type="ECO:0000256" key="5">
    <source>
        <dbReference type="ARBA" id="ARBA00022670"/>
    </source>
</evidence>
<evidence type="ECO:0000256" key="6">
    <source>
        <dbReference type="ARBA" id="ARBA00022692"/>
    </source>
</evidence>
<dbReference type="PANTHER" id="PTHR35864">
    <property type="entry name" value="ZINC METALLOPROTEASE MJ0611-RELATED"/>
    <property type="match status" value="1"/>
</dbReference>
<sequence length="208" mass="23274">MLNLDASLVYRIPALLFTITVHEYAHGAMSASLGDPTPEGDGRLTMNPLAHLDLIGSLMLILVGFGWARPVRVDPRYYANPRKGMLQVAFAGPASNLLVTFLAMFLQLFLARYFNAGRGVLLFLNWLMLYNVWFAFFNLLPIPPMDGYNVLRTWLPLDKSLAYERLLGPYSNLLLIVLCFTGIVSVVVSPLSTLFLQLCRGILALFLF</sequence>
<keyword evidence="11" id="KW-0482">Metalloprotease</keyword>
<dbReference type="CDD" id="cd06158">
    <property type="entry name" value="S2P-M50_like_1"/>
    <property type="match status" value="1"/>
</dbReference>
<keyword evidence="7" id="KW-0479">Metal-binding</keyword>
<evidence type="ECO:0000256" key="2">
    <source>
        <dbReference type="ARBA" id="ARBA00004651"/>
    </source>
</evidence>
<evidence type="ECO:0000256" key="4">
    <source>
        <dbReference type="ARBA" id="ARBA00022475"/>
    </source>
</evidence>
<evidence type="ECO:0000256" key="3">
    <source>
        <dbReference type="ARBA" id="ARBA00007931"/>
    </source>
</evidence>
<organism evidence="14 15">
    <name type="scientific">Acidaminococcus fermentans</name>
    <dbReference type="NCBI Taxonomy" id="905"/>
    <lineage>
        <taxon>Bacteria</taxon>
        <taxon>Bacillati</taxon>
        <taxon>Bacillota</taxon>
        <taxon>Negativicutes</taxon>
        <taxon>Acidaminococcales</taxon>
        <taxon>Acidaminococcaceae</taxon>
        <taxon>Acidaminococcus</taxon>
    </lineage>
</organism>
<name>A0A1H2Z058_ACIFE</name>
<evidence type="ECO:0000256" key="8">
    <source>
        <dbReference type="ARBA" id="ARBA00022801"/>
    </source>
</evidence>
<dbReference type="AlphaFoldDB" id="A0A1H2Z058"/>
<dbReference type="InterPro" id="IPR044537">
    <property type="entry name" value="Rip2-like"/>
</dbReference>
<keyword evidence="12 13" id="KW-0472">Membrane</keyword>
<proteinExistence type="inferred from homology"/>
<evidence type="ECO:0000256" key="13">
    <source>
        <dbReference type="SAM" id="Phobius"/>
    </source>
</evidence>
<keyword evidence="9" id="KW-0862">Zinc</keyword>
<evidence type="ECO:0000313" key="14">
    <source>
        <dbReference type="EMBL" id="SDX10388.1"/>
    </source>
</evidence>